<dbReference type="Proteomes" id="UP000018426">
    <property type="component" value="Unassembled WGS sequence"/>
</dbReference>
<dbReference type="NCBIfam" id="TIGR03661">
    <property type="entry name" value="T1SS_VCA0849"/>
    <property type="match status" value="1"/>
</dbReference>
<evidence type="ECO:0000313" key="5">
    <source>
        <dbReference type="Proteomes" id="UP000018426"/>
    </source>
</evidence>
<dbReference type="HOGENOM" id="CLU_253954_0_0_6"/>
<dbReference type="InterPro" id="IPR019960">
    <property type="entry name" value="T1SS_VCA0849"/>
</dbReference>
<dbReference type="InterPro" id="IPR018511">
    <property type="entry name" value="Hemolysin-typ_Ca-bd_CS"/>
</dbReference>
<name>N8Q6M1_9GAMM</name>
<dbReference type="EMBL" id="APOL01000019">
    <property type="protein sequence ID" value="ENU34150.1"/>
    <property type="molecule type" value="Genomic_DNA"/>
</dbReference>
<dbReference type="PRINTS" id="PR00313">
    <property type="entry name" value="CABNDNGRPT"/>
</dbReference>
<dbReference type="InterPro" id="IPR050557">
    <property type="entry name" value="RTX_toxin/Mannuronan_C5-epim"/>
</dbReference>
<dbReference type="Gene3D" id="2.150.10.10">
    <property type="entry name" value="Serralysin-like metalloprotease, C-terminal"/>
    <property type="match status" value="2"/>
</dbReference>
<dbReference type="GO" id="GO:0005576">
    <property type="term" value="C:extracellular region"/>
    <property type="evidence" value="ECO:0007669"/>
    <property type="project" value="UniProtKB-SubCell"/>
</dbReference>
<keyword evidence="3" id="KW-0106">Calcium</keyword>
<evidence type="ECO:0000256" key="1">
    <source>
        <dbReference type="ARBA" id="ARBA00004613"/>
    </source>
</evidence>
<dbReference type="SUPFAM" id="SSF51120">
    <property type="entry name" value="beta-Roll"/>
    <property type="match status" value="1"/>
</dbReference>
<dbReference type="PATRIC" id="fig|1217671.3.peg.1120"/>
<dbReference type="InterPro" id="IPR011049">
    <property type="entry name" value="Serralysin-like_metalloprot_C"/>
</dbReference>
<sequence>MWHGSPVFVLPKADSVTIGVNPREVMDEDTTRALTIRMKSTDPTEVFDADIKGIIAGAKIEFAGHVYDTADSSTWVNGADSLVFDSGTGKYTLQLHNLPTGTINPIYTPPLHSNDKNVLLNVDVVSKAEYNGFVTISPVQTLPIAISVLGVPDAPILTTATGLEWIENNVDEHNGGVNPITVSSNGAANRIDLDNFITGITRGEIAVPTDTSETITLRISGLPDGFELYTTGGTPLNTLAGGSGDARVWVISAADVANTQIKSPVNYSGTVDFTVQPVVTENDGRATKFALQTVEFKITPSPEAFLKDQSNVWEDEIGGNIGQIDLSAVIQNGDSVNEQIYEVRILASDVTSRNLILYSDADGTTPLSLGGDGLYYYIAQADLDSLYVRSPANFSGDISLNMQYIVQDKPVGGAVGTERYTGPTTAGLATPSWAAGGFNSITHTLHFRPVTDVVDMEIDNITGSGGTAGTDTHGHAGYVLNGTGTVTVNLDISKAIDVSSHEALNTSVSNERDYDYAGGAGEHITRMVISGVPDGVTVNGATFLGGGQWQIIATDGFTNQLDKAVTFNVNRAINDVDGRDIYITVYTQDKDAAINTDTVIVNLRTTFAGGDTVILPTLDLIPLNPTVLEDDYNDPDTDGAGFALSKAVQLESVTFDQGASSPASYDLTVTIRTYEGDDTTFSGAGISGPITVIENAGTPQEQVVTLWIVTTSVTDANAQSTLQGILDDIRVITAEHANGNINNLNSTVPIDVSAVFNSSGVARGDRIGGATDYDNDNPVDVAGADDAAGIVTITPVTDEATLTITQTAATNEGGTIPISIAVSHSADESGDWTIVGGNLYFQFSGAVIAGDFQYFNGTSWETLTLQTVTGTGTSLDGGSYYVVSGATPYTLFSSLQYVISQAGMTKYESGSFNLNAWAINQENGSTLQLLSDGTTTLTVNKVNTPPDISIVATNKEHDGSGAMAVGSIQLAITETLMPANVNENLYSALIQNLPNGFLVYYGTDQNSATLATNAGDGTWLIPVSGNDLPPYISIKPPAYWSGTLSSAVFSLVSGEASLPANVTDFPFDLIVTPVADGIFALAPTYSFSNVGKPVSLNLNIGMKDPALIVVGAPDGNRELTRLIFTGIQDGANAVFLANNAMINPSRITYNAGTHTIEGLTQSELDTLQILHTPTSGLDPITVNAQTYEVDVVTGVIIDTSGLFGVQNFNLNVIGTTAIITDTSSGSPATPTAGNDALTGSSSNDYINADAGNDIIFGADGEDSLVGGLGNDELHGGNDKDILLGGAGNDYLYGDAANDILHGGIGNDILTGGAGADTFVWGIGDADGSTDIIKDFNLAEDDKVDAKALLDALGWNGNMATLSNYVSVSGNSINIHDVGSAHSVTIVVENHTFSNVTDMINKTNFQT</sequence>
<comment type="caution">
    <text evidence="4">The sequence shown here is derived from an EMBL/GenBank/DDBJ whole genome shotgun (WGS) entry which is preliminary data.</text>
</comment>
<dbReference type="InterPro" id="IPR001343">
    <property type="entry name" value="Hemolysn_Ca-bd"/>
</dbReference>
<evidence type="ECO:0000256" key="3">
    <source>
        <dbReference type="ARBA" id="ARBA00022837"/>
    </source>
</evidence>
<gene>
    <name evidence="4" type="ORF">F989_01125</name>
</gene>
<dbReference type="Pfam" id="PF00353">
    <property type="entry name" value="HemolysinCabind"/>
    <property type="match status" value="2"/>
</dbReference>
<dbReference type="PROSITE" id="PS00330">
    <property type="entry name" value="HEMOLYSIN_CALCIUM"/>
    <property type="match status" value="1"/>
</dbReference>
<protein>
    <submittedName>
        <fullName evidence="4">Uncharacterized protein</fullName>
    </submittedName>
</protein>
<organism evidence="4 5">
    <name type="scientific">Acinetobacter parvus NIPH 1103</name>
    <dbReference type="NCBI Taxonomy" id="1217671"/>
    <lineage>
        <taxon>Bacteria</taxon>
        <taxon>Pseudomonadati</taxon>
        <taxon>Pseudomonadota</taxon>
        <taxon>Gammaproteobacteria</taxon>
        <taxon>Moraxellales</taxon>
        <taxon>Moraxellaceae</taxon>
        <taxon>Acinetobacter</taxon>
    </lineage>
</organism>
<dbReference type="PANTHER" id="PTHR38340">
    <property type="entry name" value="S-LAYER PROTEIN"/>
    <property type="match status" value="1"/>
</dbReference>
<accession>N8Q6M1</accession>
<keyword evidence="2" id="KW-0964">Secreted</keyword>
<dbReference type="GO" id="GO:0005509">
    <property type="term" value="F:calcium ion binding"/>
    <property type="evidence" value="ECO:0007669"/>
    <property type="project" value="InterPro"/>
</dbReference>
<reference evidence="4 5" key="1">
    <citation type="submission" date="2013-02" db="EMBL/GenBank/DDBJ databases">
        <title>The Genome Sequence of Acinetobacter parvus NIPH 1103.</title>
        <authorList>
            <consortium name="The Broad Institute Genome Sequencing Platform"/>
            <consortium name="The Broad Institute Genome Sequencing Center for Infectious Disease"/>
            <person name="Cerqueira G."/>
            <person name="Feldgarden M."/>
            <person name="Courvalin P."/>
            <person name="Perichon B."/>
            <person name="Grillot-Courvalin C."/>
            <person name="Clermont D."/>
            <person name="Rocha E."/>
            <person name="Yoon E.-J."/>
            <person name="Nemec A."/>
            <person name="Walker B."/>
            <person name="Young S.K."/>
            <person name="Zeng Q."/>
            <person name="Gargeya S."/>
            <person name="Fitzgerald M."/>
            <person name="Haas B."/>
            <person name="Abouelleil A."/>
            <person name="Alvarado L."/>
            <person name="Arachchi H.M."/>
            <person name="Berlin A.M."/>
            <person name="Chapman S.B."/>
            <person name="Dewar J."/>
            <person name="Goldberg J."/>
            <person name="Griggs A."/>
            <person name="Gujja S."/>
            <person name="Hansen M."/>
            <person name="Howarth C."/>
            <person name="Imamovic A."/>
            <person name="Larimer J."/>
            <person name="McCowan C."/>
            <person name="Murphy C."/>
            <person name="Neiman D."/>
            <person name="Pearson M."/>
            <person name="Priest M."/>
            <person name="Roberts A."/>
            <person name="Saif S."/>
            <person name="Shea T."/>
            <person name="Sisk P."/>
            <person name="Sykes S."/>
            <person name="Wortman J."/>
            <person name="Nusbaum C."/>
            <person name="Birren B."/>
        </authorList>
    </citation>
    <scope>NUCLEOTIDE SEQUENCE [LARGE SCALE GENOMIC DNA]</scope>
    <source>
        <strain evidence="4 5">NIPH 1103</strain>
    </source>
</reference>
<dbReference type="PANTHER" id="PTHR38340:SF1">
    <property type="entry name" value="S-LAYER PROTEIN"/>
    <property type="match status" value="1"/>
</dbReference>
<comment type="subcellular location">
    <subcellularLocation>
        <location evidence="1">Secreted</location>
    </subcellularLocation>
</comment>
<dbReference type="RefSeq" id="WP_004678126.1">
    <property type="nucleotide sequence ID" value="NZ_KB849225.1"/>
</dbReference>
<evidence type="ECO:0000256" key="2">
    <source>
        <dbReference type="ARBA" id="ARBA00022525"/>
    </source>
</evidence>
<proteinExistence type="predicted"/>
<evidence type="ECO:0000313" key="4">
    <source>
        <dbReference type="EMBL" id="ENU34150.1"/>
    </source>
</evidence>